<dbReference type="OMA" id="SPMLQCF"/>
<reference evidence="3" key="3">
    <citation type="journal article" date="2012" name="PLoS Pathog.">
        <title>Comparative genomics of the apicomplexan parasites Toxoplasma gondii and Neospora caninum: Coccidia differing in host range and transmission strategy.</title>
        <authorList>
            <person name="Reid A.J."/>
            <person name="Vermont S.J."/>
            <person name="Cotton J.A."/>
            <person name="Harris D."/>
            <person name="Hill-Cawthorne G.A."/>
            <person name="Konen-Waisman S."/>
            <person name="Latham S.M."/>
            <person name="Mourier T."/>
            <person name="Norton R."/>
            <person name="Quail M.A."/>
            <person name="Sanders M."/>
            <person name="Shanmugam D."/>
            <person name="Sohal A."/>
            <person name="Wasmuth J.D."/>
            <person name="Brunk B."/>
            <person name="Grigg M.E."/>
            <person name="Howard J.C."/>
            <person name="Parkinson J."/>
            <person name="Roos D.S."/>
            <person name="Trees A.J."/>
            <person name="Berriman M."/>
            <person name="Pain A."/>
            <person name="Wastling J.M."/>
        </authorList>
    </citation>
    <scope>NUCLEOTIDE SEQUENCE [LARGE SCALE GENOMIC DNA]</scope>
    <source>
        <strain evidence="3">Liverpool</strain>
    </source>
</reference>
<dbReference type="EMBL" id="LN714481">
    <property type="protein sequence ID" value="CEL66230.1"/>
    <property type="molecule type" value="Genomic_DNA"/>
</dbReference>
<reference evidence="1" key="1">
    <citation type="submission" date="2011-02" db="EMBL/GenBank/DDBJ databases">
        <authorList>
            <person name="Aslett M."/>
        </authorList>
    </citation>
    <scope>NUCLEOTIDE SEQUENCE</scope>
    <source>
        <strain evidence="1">Liverpool</strain>
    </source>
</reference>
<name>F0VEW8_NEOCL</name>
<proteinExistence type="predicted"/>
<dbReference type="AlphaFoldDB" id="F0VEW8"/>
<dbReference type="EMBL" id="FR823388">
    <property type="protein sequence ID" value="CBZ52262.1"/>
    <property type="molecule type" value="Genomic_DNA"/>
</dbReference>
<evidence type="ECO:0000313" key="1">
    <source>
        <dbReference type="EMBL" id="CBZ52262.1"/>
    </source>
</evidence>
<protein>
    <submittedName>
        <fullName evidence="1">Uncharacterized protein</fullName>
    </submittedName>
</protein>
<dbReference type="Proteomes" id="UP000007494">
    <property type="component" value="Chromosome VIIa"/>
</dbReference>
<dbReference type="InParanoid" id="F0VEW8"/>
<accession>F0VEW8</accession>
<organism evidence="1 3">
    <name type="scientific">Neospora caninum (strain Liverpool)</name>
    <dbReference type="NCBI Taxonomy" id="572307"/>
    <lineage>
        <taxon>Eukaryota</taxon>
        <taxon>Sar</taxon>
        <taxon>Alveolata</taxon>
        <taxon>Apicomplexa</taxon>
        <taxon>Conoidasida</taxon>
        <taxon>Coccidia</taxon>
        <taxon>Eucoccidiorida</taxon>
        <taxon>Eimeriorina</taxon>
        <taxon>Sarcocystidae</taxon>
        <taxon>Neospora</taxon>
    </lineage>
</organism>
<keyword evidence="3" id="KW-1185">Reference proteome</keyword>
<dbReference type="eggNOG" id="ENOG502R0HG">
    <property type="taxonomic scope" value="Eukaryota"/>
</dbReference>
<sequence>MLKSIYAEAPLVGHRHRSSRRHHNGDAHLLCEQVVQPRQCPVPPPVGVIGPAKDPTGVPPLELPQSAVDNFIFHPIVEEVEEYTHDSIDGSGAKSGPLLRALLSLVSFETDPDFYFLLLSPMLQCFNSENVEAHERHNCSSVSIDTGDVFSALERNRLPPAGEGVQHLTRQA</sequence>
<reference evidence="1" key="2">
    <citation type="submission" date="2011-03" db="EMBL/GenBank/DDBJ databases">
        <title>Comparative genomics and transcriptomics of Neospora caninum and Toxoplasma gondii.</title>
        <authorList>
            <person name="Reid A.J."/>
            <person name="Sohal A."/>
            <person name="Harris D."/>
            <person name="Quail M."/>
            <person name="Sanders M."/>
            <person name="Berriman M."/>
            <person name="Wastling J.M."/>
            <person name="Pain A."/>
        </authorList>
    </citation>
    <scope>NUCLEOTIDE SEQUENCE</scope>
    <source>
        <strain evidence="1">Liverpool</strain>
    </source>
</reference>
<evidence type="ECO:0000313" key="3">
    <source>
        <dbReference type="Proteomes" id="UP000007494"/>
    </source>
</evidence>
<dbReference type="VEuPathDB" id="ToxoDB:NCLIV_020490"/>
<gene>
    <name evidence="2" type="ORF">BN1204_020490</name>
    <name evidence="1" type="ORF">NCLIV_020490</name>
</gene>
<reference evidence="2" key="4">
    <citation type="journal article" date="2015" name="PLoS ONE">
        <title>Comprehensive Evaluation of Toxoplasma gondii VEG and Neospora caninum LIV Genomes with Tachyzoite Stage Transcriptome and Proteome Defines Novel Transcript Features.</title>
        <authorList>
            <person name="Ramaprasad A."/>
            <person name="Mourier T."/>
            <person name="Naeem R."/>
            <person name="Malas T.B."/>
            <person name="Moussa E."/>
            <person name="Panigrahi A."/>
            <person name="Vermont S.J."/>
            <person name="Otto T.D."/>
            <person name="Wastling J."/>
            <person name="Pain A."/>
        </authorList>
    </citation>
    <scope>NUCLEOTIDE SEQUENCE</scope>
    <source>
        <strain evidence="2">Liverpool</strain>
    </source>
</reference>
<dbReference type="OrthoDB" id="10438472at2759"/>
<dbReference type="RefSeq" id="XP_003882294.1">
    <property type="nucleotide sequence ID" value="XM_003882245.1"/>
</dbReference>
<dbReference type="GeneID" id="13444106"/>
<evidence type="ECO:0000313" key="2">
    <source>
        <dbReference type="EMBL" id="CEL66230.1"/>
    </source>
</evidence>